<proteinExistence type="predicted"/>
<dbReference type="EMBL" id="CR940348">
    <property type="protein sequence ID" value="CAI74202.1"/>
    <property type="molecule type" value="Genomic_DNA"/>
</dbReference>
<accession>Q4UFB4</accession>
<dbReference type="InParanoid" id="Q4UFB4"/>
<name>Q4UFB4_THEAN</name>
<feature type="compositionally biased region" description="Polar residues" evidence="1">
    <location>
        <begin position="136"/>
        <end position="153"/>
    </location>
</feature>
<organism evidence="2 3">
    <name type="scientific">Theileria annulata</name>
    <dbReference type="NCBI Taxonomy" id="5874"/>
    <lineage>
        <taxon>Eukaryota</taxon>
        <taxon>Sar</taxon>
        <taxon>Alveolata</taxon>
        <taxon>Apicomplexa</taxon>
        <taxon>Aconoidasida</taxon>
        <taxon>Piroplasmida</taxon>
        <taxon>Theileriidae</taxon>
        <taxon>Theileria</taxon>
    </lineage>
</organism>
<evidence type="ECO:0000313" key="2">
    <source>
        <dbReference type="EMBL" id="CAI74202.1"/>
    </source>
</evidence>
<dbReference type="Proteomes" id="UP000001950">
    <property type="component" value="Chromosome 2"/>
</dbReference>
<dbReference type="GeneID" id="3862191"/>
<protein>
    <submittedName>
        <fullName evidence="2">Tpr-related protein family member, putative</fullName>
    </submittedName>
</protein>
<keyword evidence="3" id="KW-1185">Reference proteome</keyword>
<sequence length="363" mass="38429">MFRLLLEEHLTETRDYDIQGTAAPQTLKTKATEVQSAANTLQSAAQSAGAGAVNTAASTLATKAGELNTAANNISGGGLEALRVQAQALATAAGSSTNNKGLYAAANDLAGAPDVGKAIAVITAFKNVTAKYNDLSTHPTYKQNKPSQGSTPGEETPQGKVNAVETAWTHVKEHFQALCMALIKEFANQVATNATQLAGGTGNHDHATNVINCFDVVVRAYNELSNPDNMDMALEIQTQAASISSNAADSTTLSTPANHLNSAAETLSGEKTVANAQAFKNEYDAFKDIANSTIEITTVSSNNKNIEVTNLPHINDTFTPRKYKFFWIIVPSPLCGQTGHQLNSYSTHKVIWILVAGYLTKNT</sequence>
<reference evidence="2 3" key="1">
    <citation type="journal article" date="2005" name="Science">
        <title>Genome of the host-cell transforming parasite Theileria annulata compared with T. parva.</title>
        <authorList>
            <person name="Pain A."/>
            <person name="Renauld H."/>
            <person name="Berriman M."/>
            <person name="Murphy L."/>
            <person name="Yeats C.A."/>
            <person name="Weir W."/>
            <person name="Kerhornou A."/>
            <person name="Aslett M."/>
            <person name="Bishop R."/>
            <person name="Bouchier C."/>
            <person name="Cochet M."/>
            <person name="Coulson R.M.R."/>
            <person name="Cronin A."/>
            <person name="de Villiers E.P."/>
            <person name="Fraser A."/>
            <person name="Fosker N."/>
            <person name="Gardner M."/>
            <person name="Goble A."/>
            <person name="Griffiths-Jones S."/>
            <person name="Harris D.E."/>
            <person name="Katzer F."/>
            <person name="Larke N."/>
            <person name="Lord A."/>
            <person name="Maser P."/>
            <person name="McKellar S."/>
            <person name="Mooney P."/>
            <person name="Morton F."/>
            <person name="Nene V."/>
            <person name="O'Neil S."/>
            <person name="Price C."/>
            <person name="Quail M.A."/>
            <person name="Rabbinowitsch E."/>
            <person name="Rawlings N.D."/>
            <person name="Rutter S."/>
            <person name="Saunders D."/>
            <person name="Seeger K."/>
            <person name="Shah T."/>
            <person name="Squares R."/>
            <person name="Squares S."/>
            <person name="Tivey A."/>
            <person name="Walker A.R."/>
            <person name="Woodward J."/>
            <person name="Dobbelaere D.A.E."/>
            <person name="Langsley G."/>
            <person name="Rajandream M.A."/>
            <person name="McKeever D."/>
            <person name="Shiels B."/>
            <person name="Tait A."/>
            <person name="Barrell B.G."/>
            <person name="Hall N."/>
        </authorList>
    </citation>
    <scope>NUCLEOTIDE SEQUENCE [LARGE SCALE GENOMIC DNA]</scope>
    <source>
        <strain evidence="3">Ankara</strain>
    </source>
</reference>
<gene>
    <name evidence="2" type="ORF">TA15090</name>
</gene>
<evidence type="ECO:0000313" key="3">
    <source>
        <dbReference type="Proteomes" id="UP000001950"/>
    </source>
</evidence>
<dbReference type="VEuPathDB" id="PiroplasmaDB:TA15090"/>
<dbReference type="KEGG" id="tan:TA15090"/>
<evidence type="ECO:0000256" key="1">
    <source>
        <dbReference type="SAM" id="MobiDB-lite"/>
    </source>
</evidence>
<feature type="region of interest" description="Disordered" evidence="1">
    <location>
        <begin position="136"/>
        <end position="160"/>
    </location>
</feature>
<dbReference type="AlphaFoldDB" id="Q4UFB4"/>
<dbReference type="RefSeq" id="XP_951934.1">
    <property type="nucleotide sequence ID" value="XM_946841.1"/>
</dbReference>